<name>A0A068LQI8_BACMM</name>
<reference evidence="1 2" key="1">
    <citation type="journal article" date="2015" name="BMC Genomics">
        <title>Transcriptome analysis of thermophilic methylotrophic Bacillus methanolicus MGA3 using RNA-sequencing provides detailed insights into its previously uncharted transcriptional landscape.</title>
        <authorList>
            <person name="Irla M."/>
            <person name="Neshat A."/>
            <person name="Brautaset T."/>
            <person name="Ruckert C."/>
            <person name="Kalinowski J."/>
            <person name="Wendisch V.F."/>
        </authorList>
    </citation>
    <scope>NUCLEOTIDE SEQUENCE [LARGE SCALE GENOMIC DNA]</scope>
    <source>
        <strain evidence="2">MGA3 / ATCC 53907</strain>
    </source>
</reference>
<dbReference type="STRING" id="796606.BMMGA3_07080"/>
<evidence type="ECO:0000313" key="2">
    <source>
        <dbReference type="Proteomes" id="UP000027602"/>
    </source>
</evidence>
<evidence type="ECO:0000313" key="1">
    <source>
        <dbReference type="EMBL" id="AIE59835.1"/>
    </source>
</evidence>
<dbReference type="InterPro" id="IPR026838">
    <property type="entry name" value="YheC/D"/>
</dbReference>
<proteinExistence type="predicted"/>
<organism evidence="1 2">
    <name type="scientific">Bacillus methanolicus (strain MGA3 / ATCC 53907)</name>
    <dbReference type="NCBI Taxonomy" id="796606"/>
    <lineage>
        <taxon>Bacteria</taxon>
        <taxon>Bacillati</taxon>
        <taxon>Bacillota</taxon>
        <taxon>Bacilli</taxon>
        <taxon>Bacillales</taxon>
        <taxon>Bacillaceae</taxon>
        <taxon>Bacillus</taxon>
    </lineage>
</organism>
<gene>
    <name evidence="1" type="ORF">BMMGA3_07080</name>
</gene>
<dbReference type="HOGENOM" id="CLU_044334_1_0_9"/>
<evidence type="ECO:0008006" key="3">
    <source>
        <dbReference type="Google" id="ProtNLM"/>
    </source>
</evidence>
<dbReference type="Proteomes" id="UP000027602">
    <property type="component" value="Chromosome"/>
</dbReference>
<dbReference type="eggNOG" id="COG0189">
    <property type="taxonomic scope" value="Bacteria"/>
</dbReference>
<dbReference type="AlphaFoldDB" id="A0A068LQI8"/>
<dbReference type="EMBL" id="CP007739">
    <property type="protein sequence ID" value="AIE59835.1"/>
    <property type="molecule type" value="Genomic_DNA"/>
</dbReference>
<dbReference type="SUPFAM" id="SSF56059">
    <property type="entry name" value="Glutathione synthetase ATP-binding domain-like"/>
    <property type="match status" value="1"/>
</dbReference>
<dbReference type="KEGG" id="bmet:BMMGA3_07080"/>
<sequence length="361" mass="42094">MEGGRSDDSLKKDRSQPQIGFCVSRDYYPGLLGLVTHRLQFAPDDVAFIRFHLKDIDFDNLQVKGDKFHKDTGEWKEGVFPIPDVVYMQCSANREDIKRIEDVIGHNVFNSFIFDKWQGWNLLNNDKELRGHLPNTQLYQNNIDLINFLNKYHYKDVILKPIFGYSSEGIFRIKFQENEKIQLLQKQGLKMEMQEFTNYKEFWDFLSLNIHYGSYIIQQSIETIKQRENVSDIRLNMNKNSKGQWEVSLLLFRVATNSSIVIPLSISVFNLENFTKSSIYEKEKMGDIEKSIINLGHKICHAFDKSGYHMADLGIDLGMDENGHLWIFEVNPLPHPTLGSVRDYSLTRPVEYALYLASKRS</sequence>
<protein>
    <recommendedName>
        <fullName evidence="3">ATP-grasp domain-containing protein</fullName>
    </recommendedName>
</protein>
<dbReference type="Pfam" id="PF14398">
    <property type="entry name" value="ATPgrasp_YheCD"/>
    <property type="match status" value="1"/>
</dbReference>
<keyword evidence="2" id="KW-1185">Reference proteome</keyword>
<accession>A0A068LQI8</accession>
<dbReference type="OrthoDB" id="7869153at2"/>